<dbReference type="RefSeq" id="WP_076147646.1">
    <property type="nucleotide sequence ID" value="NZ_LWLN01000001.1"/>
</dbReference>
<evidence type="ECO:0000313" key="2">
    <source>
        <dbReference type="EMBL" id="OLZ42321.1"/>
    </source>
</evidence>
<keyword evidence="3" id="KW-1185">Reference proteome</keyword>
<organism evidence="2 3">
    <name type="scientific">Natrinema saccharevitans</name>
    <dbReference type="NCBI Taxonomy" id="301967"/>
    <lineage>
        <taxon>Archaea</taxon>
        <taxon>Methanobacteriati</taxon>
        <taxon>Methanobacteriota</taxon>
        <taxon>Stenosarchaea group</taxon>
        <taxon>Halobacteria</taxon>
        <taxon>Halobacteriales</taxon>
        <taxon>Natrialbaceae</taxon>
        <taxon>Natrinema</taxon>
    </lineage>
</organism>
<reference evidence="3" key="1">
    <citation type="submission" date="2016-04" db="EMBL/GenBank/DDBJ databases">
        <authorList>
            <person name="Chen S.-C."/>
            <person name="Lai M.-C."/>
        </authorList>
    </citation>
    <scope>NUCLEOTIDE SEQUENCE [LARGE SCALE GENOMIC DNA]</scope>
    <source>
        <strain evidence="3">AB14</strain>
    </source>
</reference>
<dbReference type="EMBL" id="LWLN01000001">
    <property type="protein sequence ID" value="OLZ42321.1"/>
    <property type="molecule type" value="Genomic_DNA"/>
</dbReference>
<accession>A0A1S8B0I9</accession>
<feature type="domain" description="DUF7260" evidence="1">
    <location>
        <begin position="5"/>
        <end position="257"/>
    </location>
</feature>
<dbReference type="Pfam" id="PF23921">
    <property type="entry name" value="DUF7260"/>
    <property type="match status" value="1"/>
</dbReference>
<dbReference type="InterPro" id="IPR055684">
    <property type="entry name" value="DUF7260"/>
</dbReference>
<dbReference type="AlphaFoldDB" id="A0A1S8B0I9"/>
<protein>
    <recommendedName>
        <fullName evidence="1">DUF7260 domain-containing protein</fullName>
    </recommendedName>
</protein>
<gene>
    <name evidence="2" type="ORF">A6E15_15705</name>
</gene>
<sequence length="268" mass="28942">MTGSTALHGAPDCVDRELAAVAARDEAFETFARRVRALSASTSATGGGRATAATPMAMTTAGEAGGASATTDGTGCVAVREAFAETVAPHSTADLADDEPLVETIAAELNEDVAVALAAETGWTPTLKRAVLEEVDTRRREVEVVRETLETERETVAAAIDEVDEILAWLQSTAEESLLQCDFETLRAKHDRLEGYRERLEELTVRRQSQFTESTNRYGPGGTRYRTVVASVYSARPARHPLLSTATRLYGICGDCQRTVRAHLTRRV</sequence>
<proteinExistence type="predicted"/>
<dbReference type="Proteomes" id="UP000189370">
    <property type="component" value="Unassembled WGS sequence"/>
</dbReference>
<name>A0A1S8B0I9_9EURY</name>
<evidence type="ECO:0000259" key="1">
    <source>
        <dbReference type="Pfam" id="PF23921"/>
    </source>
</evidence>
<comment type="caution">
    <text evidence="2">The sequence shown here is derived from an EMBL/GenBank/DDBJ whole genome shotgun (WGS) entry which is preliminary data.</text>
</comment>
<dbReference type="OrthoDB" id="213880at2157"/>
<evidence type="ECO:0000313" key="3">
    <source>
        <dbReference type="Proteomes" id="UP000189370"/>
    </source>
</evidence>